<keyword evidence="6" id="KW-1185">Reference proteome</keyword>
<gene>
    <name evidence="5" type="ORF">JCM17207_05270</name>
</gene>
<keyword evidence="1" id="KW-0808">Transferase</keyword>
<organism evidence="5 6">
    <name type="scientific">Faecalibacterium gallinarum</name>
    <dbReference type="NCBI Taxonomy" id="2903556"/>
    <lineage>
        <taxon>Bacteria</taxon>
        <taxon>Bacillati</taxon>
        <taxon>Bacillota</taxon>
        <taxon>Clostridia</taxon>
        <taxon>Eubacteriales</taxon>
        <taxon>Oscillospiraceae</taxon>
        <taxon>Faecalibacterium</taxon>
    </lineage>
</organism>
<evidence type="ECO:0000256" key="2">
    <source>
        <dbReference type="ARBA" id="ARBA00023315"/>
    </source>
</evidence>
<evidence type="ECO:0000256" key="3">
    <source>
        <dbReference type="ARBA" id="ARBA00038502"/>
    </source>
</evidence>
<dbReference type="PROSITE" id="PS51186">
    <property type="entry name" value="GNAT"/>
    <property type="match status" value="1"/>
</dbReference>
<comment type="caution">
    <text evidence="5">The sequence shown here is derived from an EMBL/GenBank/DDBJ whole genome shotgun (WGS) entry which is preliminary data.</text>
</comment>
<protein>
    <submittedName>
        <fullName evidence="5">Alanine acetyltransferase</fullName>
    </submittedName>
</protein>
<dbReference type="PANTHER" id="PTHR43792">
    <property type="entry name" value="GNAT FAMILY, PUTATIVE (AFU_ORTHOLOGUE AFUA_3G00765)-RELATED-RELATED"/>
    <property type="match status" value="1"/>
</dbReference>
<dbReference type="SUPFAM" id="SSF55729">
    <property type="entry name" value="Acyl-CoA N-acyltransferases (Nat)"/>
    <property type="match status" value="1"/>
</dbReference>
<dbReference type="GO" id="GO:0008999">
    <property type="term" value="F:protein-N-terminal-alanine acetyltransferase activity"/>
    <property type="evidence" value="ECO:0007669"/>
    <property type="project" value="TreeGrafter"/>
</dbReference>
<proteinExistence type="inferred from homology"/>
<keyword evidence="2" id="KW-0012">Acyltransferase</keyword>
<dbReference type="InterPro" id="IPR051531">
    <property type="entry name" value="N-acetyltransferase"/>
</dbReference>
<evidence type="ECO:0000313" key="6">
    <source>
        <dbReference type="Proteomes" id="UP001055185"/>
    </source>
</evidence>
<dbReference type="AlphaFoldDB" id="A0AA37MXZ0"/>
<dbReference type="RefSeq" id="WP_238316152.1">
    <property type="nucleotide sequence ID" value="NZ_BQKV01000021.1"/>
</dbReference>
<evidence type="ECO:0000313" key="5">
    <source>
        <dbReference type="EMBL" id="GJN63902.1"/>
    </source>
</evidence>
<dbReference type="InterPro" id="IPR016181">
    <property type="entry name" value="Acyl_CoA_acyltransferase"/>
</dbReference>
<accession>A0AA37MXZ0</accession>
<feature type="domain" description="N-acetyltransferase" evidence="4">
    <location>
        <begin position="17"/>
        <end position="180"/>
    </location>
</feature>
<dbReference type="GO" id="GO:0005737">
    <property type="term" value="C:cytoplasm"/>
    <property type="evidence" value="ECO:0007669"/>
    <property type="project" value="TreeGrafter"/>
</dbReference>
<dbReference type="Gene3D" id="3.40.630.30">
    <property type="match status" value="1"/>
</dbReference>
<dbReference type="Proteomes" id="UP001055185">
    <property type="component" value="Unassembled WGS sequence"/>
</dbReference>
<evidence type="ECO:0000256" key="1">
    <source>
        <dbReference type="ARBA" id="ARBA00022679"/>
    </source>
</evidence>
<dbReference type="EMBL" id="BQKV01000021">
    <property type="protein sequence ID" value="GJN63902.1"/>
    <property type="molecule type" value="Genomic_DNA"/>
</dbReference>
<name>A0AA37MXZ0_9FIRM</name>
<sequence length="188" mass="21860">MNQEIDITGVILHTPRLTLRPWREEDLEDFYAYARVDGVGQMAGWLPHKDRDESRTILELFIREKKTFALEYRGRVVGSLGVERYEEADFPELAPYKGREIGYVLAKDCWGQGLMPEAVAAVVEYLFGQAGLDFILVGHMDFNTRSARVIEKSGFRYCKTTQYETRYNTTENSLMYIRWNPAREKISE</sequence>
<reference evidence="5" key="1">
    <citation type="journal article" date="2022" name="Int. J. Syst. Evol. Microbiol.">
        <title>Genome-based, phenotypic and chemotaxonomic classification of Faecalibacterium strains: proposal of three novel species Faecalibacterium duncaniae sp. nov., Faecalibacterium hattorii sp. nov. and Faecalibacterium gallinarum sp. nov. .</title>
        <authorList>
            <person name="Sakamoto M."/>
            <person name="Sakurai N."/>
            <person name="Tanno H."/>
            <person name="Iino T."/>
            <person name="Ohkuma M."/>
            <person name="Endo A."/>
        </authorList>
    </citation>
    <scope>NUCLEOTIDE SEQUENCE</scope>
    <source>
        <strain evidence="5">JCM 17207</strain>
    </source>
</reference>
<dbReference type="PANTHER" id="PTHR43792:SF8">
    <property type="entry name" value="[RIBOSOMAL PROTEIN US5]-ALANINE N-ACETYLTRANSFERASE"/>
    <property type="match status" value="1"/>
</dbReference>
<dbReference type="InterPro" id="IPR000182">
    <property type="entry name" value="GNAT_dom"/>
</dbReference>
<dbReference type="Pfam" id="PF13302">
    <property type="entry name" value="Acetyltransf_3"/>
    <property type="match status" value="1"/>
</dbReference>
<comment type="similarity">
    <text evidence="3">Belongs to the acetyltransferase family. RimJ subfamily.</text>
</comment>
<evidence type="ECO:0000259" key="4">
    <source>
        <dbReference type="PROSITE" id="PS51186"/>
    </source>
</evidence>